<evidence type="ECO:0008006" key="2">
    <source>
        <dbReference type="Google" id="ProtNLM"/>
    </source>
</evidence>
<protein>
    <recommendedName>
        <fullName evidence="2">DUF1488 domain-containing protein</fullName>
    </recommendedName>
</protein>
<name>A0A154IGS0_RHILE</name>
<dbReference type="InterPro" id="IPR036692">
    <property type="entry name" value="Shew3726-like_sf"/>
</dbReference>
<dbReference type="SUPFAM" id="SSF160272">
    <property type="entry name" value="Shew3726-like"/>
    <property type="match status" value="1"/>
</dbReference>
<accession>A0A154IGS0</accession>
<dbReference type="RefSeq" id="WP_062942665.1">
    <property type="nucleotide sequence ID" value="NZ_CP171844.1"/>
</dbReference>
<comment type="caution">
    <text evidence="1">The sequence shown here is derived from an EMBL/GenBank/DDBJ whole genome shotgun (WGS) entry which is preliminary data.</text>
</comment>
<dbReference type="EMBL" id="LVYU01000100">
    <property type="protein sequence ID" value="KZA99776.1"/>
    <property type="molecule type" value="Genomic_DNA"/>
</dbReference>
<dbReference type="InterPro" id="IPR009962">
    <property type="entry name" value="DUF1488"/>
</dbReference>
<sequence length="87" mass="9733">MTLIFPNRSRSFDEARKGVRFTGYDGMFEVRFLVEEAALGSAISQNSSEAAYLNAFDAARSSIQEAASRAYQHRRGNNFTLTAADFR</sequence>
<dbReference type="Pfam" id="PF07369">
    <property type="entry name" value="DUF1488"/>
    <property type="match status" value="1"/>
</dbReference>
<gene>
    <name evidence="1" type="ORF">A4A59_21300</name>
</gene>
<reference evidence="1" key="1">
    <citation type="submission" date="2016-03" db="EMBL/GenBank/DDBJ databases">
        <title>Microsymbionts genomes from the relict species Vavilovia formosa.</title>
        <authorList>
            <person name="Chirak E."/>
            <person name="Kimeklis A."/>
            <person name="Kopat V."/>
            <person name="Andronov E."/>
        </authorList>
    </citation>
    <scope>NUCLEOTIDE SEQUENCE [LARGE SCALE GENOMIC DNA]</scope>
    <source>
        <strain evidence="1">Vaf12</strain>
    </source>
</reference>
<proteinExistence type="predicted"/>
<evidence type="ECO:0000313" key="1">
    <source>
        <dbReference type="EMBL" id="KZA99776.1"/>
    </source>
</evidence>
<dbReference type="AlphaFoldDB" id="A0A154IGS0"/>
<organism evidence="1">
    <name type="scientific">Rhizobium leguminosarum</name>
    <dbReference type="NCBI Taxonomy" id="384"/>
    <lineage>
        <taxon>Bacteria</taxon>
        <taxon>Pseudomonadati</taxon>
        <taxon>Pseudomonadota</taxon>
        <taxon>Alphaproteobacteria</taxon>
        <taxon>Hyphomicrobiales</taxon>
        <taxon>Rhizobiaceae</taxon>
        <taxon>Rhizobium/Agrobacterium group</taxon>
        <taxon>Rhizobium</taxon>
    </lineage>
</organism>